<keyword evidence="1" id="KW-0812">Transmembrane</keyword>
<keyword evidence="3" id="KW-1185">Reference proteome</keyword>
<dbReference type="AlphaFoldDB" id="A0A0K1EI23"/>
<feature type="transmembrane region" description="Helical" evidence="1">
    <location>
        <begin position="192"/>
        <end position="214"/>
    </location>
</feature>
<accession>A0A0K1EI23</accession>
<feature type="transmembrane region" description="Helical" evidence="1">
    <location>
        <begin position="20"/>
        <end position="39"/>
    </location>
</feature>
<dbReference type="STRING" id="52.CMC5_046650"/>
<dbReference type="EMBL" id="CP012159">
    <property type="protein sequence ID" value="AKT40510.1"/>
    <property type="molecule type" value="Genomic_DNA"/>
</dbReference>
<feature type="transmembrane region" description="Helical" evidence="1">
    <location>
        <begin position="51"/>
        <end position="71"/>
    </location>
</feature>
<dbReference type="KEGG" id="ccro:CMC5_046650"/>
<dbReference type="Proteomes" id="UP000067626">
    <property type="component" value="Chromosome"/>
</dbReference>
<name>A0A0K1EI23_CHOCO</name>
<proteinExistence type="predicted"/>
<evidence type="ECO:0000256" key="1">
    <source>
        <dbReference type="SAM" id="Phobius"/>
    </source>
</evidence>
<keyword evidence="1" id="KW-1133">Transmembrane helix</keyword>
<feature type="transmembrane region" description="Helical" evidence="1">
    <location>
        <begin position="166"/>
        <end position="186"/>
    </location>
</feature>
<gene>
    <name evidence="2" type="ORF">CMC5_046650</name>
</gene>
<sequence length="420" mass="44844">MIQAPETQLSVQVLRRNRLALVRSLGGLGLGPTFLLLGLGLQGESSFDGLLTLSGAALTIVSPSLALFVLLTNPHPVLVPATLRVSARGVVLDGRLALPRTRVRAGFLIPARQGVIVRIERRLGAALELLVADHEQGRDLLRALDLDSSQTTASFRLRSLGLGLRALRLGALAAFAVCAGALLGALTLDAPAALPFAIALLALVLLASVVILSVPARAMVGTDGVLVSWFWRERFIAHADLVRASVTYQRVPGVLLTLESGRTLLLPTRLGWNHEQVVRETRMLSERIEVGLSEARASGFTHDEERLARGKRPLPDWIRHLRALGAGADADHRTAPIAADRLWRLVEDTTTAPDIRVAAAVALSCSGGDARHRLRRVANATAAPHLHAAFSAVSEAETEAEAEADAALLKALSTLTPRLR</sequence>
<evidence type="ECO:0000313" key="3">
    <source>
        <dbReference type="Proteomes" id="UP000067626"/>
    </source>
</evidence>
<dbReference type="OrthoDB" id="5513673at2"/>
<dbReference type="RefSeq" id="WP_050432437.1">
    <property type="nucleotide sequence ID" value="NZ_CP012159.1"/>
</dbReference>
<organism evidence="2 3">
    <name type="scientific">Chondromyces crocatus</name>
    <dbReference type="NCBI Taxonomy" id="52"/>
    <lineage>
        <taxon>Bacteria</taxon>
        <taxon>Pseudomonadati</taxon>
        <taxon>Myxococcota</taxon>
        <taxon>Polyangia</taxon>
        <taxon>Polyangiales</taxon>
        <taxon>Polyangiaceae</taxon>
        <taxon>Chondromyces</taxon>
    </lineage>
</organism>
<keyword evidence="1" id="KW-0472">Membrane</keyword>
<evidence type="ECO:0000313" key="2">
    <source>
        <dbReference type="EMBL" id="AKT40510.1"/>
    </source>
</evidence>
<protein>
    <submittedName>
        <fullName evidence="2">Uncharacterized protein</fullName>
    </submittedName>
</protein>
<reference evidence="2 3" key="1">
    <citation type="submission" date="2015-07" db="EMBL/GenBank/DDBJ databases">
        <title>Genome analysis of myxobacterium Chondromyces crocatus Cm c5 reveals a high potential for natural compound synthesis and the genetic basis for the loss of fruiting body formation.</title>
        <authorList>
            <person name="Zaburannyi N."/>
            <person name="Bunk B."/>
            <person name="Maier J."/>
            <person name="Overmann J."/>
            <person name="Mueller R."/>
        </authorList>
    </citation>
    <scope>NUCLEOTIDE SEQUENCE [LARGE SCALE GENOMIC DNA]</scope>
    <source>
        <strain evidence="2 3">Cm c5</strain>
    </source>
</reference>